<proteinExistence type="predicted"/>
<reference evidence="1 2" key="1">
    <citation type="submission" date="2018-04" db="EMBL/GenBank/DDBJ databases">
        <title>Draft genome sequence of Pseudomonas syringae pv. actinidiae biovar 3 strains isolated from kiwifruit in Kagawa prefecture.</title>
        <authorList>
            <person name="Tabuchi M."/>
            <person name="Saito M."/>
            <person name="Fujiwara S."/>
            <person name="Sasa N."/>
            <person name="Akimitsu K."/>
            <person name="Gomi K."/>
            <person name="Konishi-Sugita S."/>
            <person name="Hamano K."/>
            <person name="Kataoka I."/>
        </authorList>
    </citation>
    <scope>NUCLEOTIDE SEQUENCE [LARGE SCALE GENOMIC DNA]</scope>
    <source>
        <strain evidence="1 2">MAFF212211</strain>
    </source>
</reference>
<organism evidence="1 2">
    <name type="scientific">Pseudomonas syringae pv. actinidiae</name>
    <dbReference type="NCBI Taxonomy" id="103796"/>
    <lineage>
        <taxon>Bacteria</taxon>
        <taxon>Pseudomonadati</taxon>
        <taxon>Pseudomonadota</taxon>
        <taxon>Gammaproteobacteria</taxon>
        <taxon>Pseudomonadales</taxon>
        <taxon>Pseudomonadaceae</taxon>
        <taxon>Pseudomonas</taxon>
        <taxon>Pseudomonas syringae</taxon>
    </lineage>
</organism>
<protein>
    <submittedName>
        <fullName evidence="1">Uncharacterized protein</fullName>
    </submittedName>
</protein>
<name>A0AAN4Q1E7_PSESF</name>
<dbReference type="AlphaFoldDB" id="A0AAN4Q1E7"/>
<gene>
    <name evidence="1" type="ORF">KPSA3_01189</name>
</gene>
<sequence>MKRIRPAARRPLWLCKQVSSTSSIIWRCYSCILSPASR</sequence>
<dbReference type="EMBL" id="BGKA01000040">
    <property type="protein sequence ID" value="GBH15266.1"/>
    <property type="molecule type" value="Genomic_DNA"/>
</dbReference>
<comment type="caution">
    <text evidence="1">The sequence shown here is derived from an EMBL/GenBank/DDBJ whole genome shotgun (WGS) entry which is preliminary data.</text>
</comment>
<evidence type="ECO:0000313" key="1">
    <source>
        <dbReference type="EMBL" id="GBH15266.1"/>
    </source>
</evidence>
<dbReference type="Proteomes" id="UP000248291">
    <property type="component" value="Unassembled WGS sequence"/>
</dbReference>
<evidence type="ECO:0000313" key="2">
    <source>
        <dbReference type="Proteomes" id="UP000248291"/>
    </source>
</evidence>
<accession>A0AAN4Q1E7</accession>